<evidence type="ECO:0000313" key="16">
    <source>
        <dbReference type="Proteomes" id="UP001520140"/>
    </source>
</evidence>
<comment type="subunit">
    <text evidence="9">Forms a cyclic heterotetrameric complex composed of two molecules of XerC and two molecules of XerD.</text>
</comment>
<feature type="domain" description="Tyr recombinase" evidence="11">
    <location>
        <begin position="126"/>
        <end position="313"/>
    </location>
</feature>
<dbReference type="SUPFAM" id="SSF47823">
    <property type="entry name" value="lambda integrase-like, N-terminal domain"/>
    <property type="match status" value="1"/>
</dbReference>
<dbReference type="OrthoDB" id="9801717at2"/>
<dbReference type="PROSITE" id="PS51900">
    <property type="entry name" value="CB"/>
    <property type="match status" value="1"/>
</dbReference>
<feature type="region of interest" description="Disordered" evidence="10">
    <location>
        <begin position="1"/>
        <end position="21"/>
    </location>
</feature>
<dbReference type="HAMAP" id="MF_01808">
    <property type="entry name" value="Recomb_XerC_XerD"/>
    <property type="match status" value="1"/>
</dbReference>
<name>A0A1I0U8Q7_9NOCA</name>
<feature type="active site" evidence="9">
    <location>
        <position position="291"/>
    </location>
</feature>
<dbReference type="AlphaFoldDB" id="A0A1I0U8Q7"/>
<evidence type="ECO:0000313" key="15">
    <source>
        <dbReference type="Proteomes" id="UP000182054"/>
    </source>
</evidence>
<dbReference type="GO" id="GO:0009037">
    <property type="term" value="F:tyrosine-based site-specific recombinase activity"/>
    <property type="evidence" value="ECO:0007669"/>
    <property type="project" value="UniProtKB-UniRule"/>
</dbReference>
<dbReference type="Gene3D" id="1.10.443.10">
    <property type="entry name" value="Intergrase catalytic core"/>
    <property type="match status" value="1"/>
</dbReference>
<dbReference type="GO" id="GO:0006313">
    <property type="term" value="P:DNA transposition"/>
    <property type="evidence" value="ECO:0007669"/>
    <property type="project" value="UniProtKB-UniRule"/>
</dbReference>
<dbReference type="PROSITE" id="PS51898">
    <property type="entry name" value="TYR_RECOMBINASE"/>
    <property type="match status" value="1"/>
</dbReference>
<dbReference type="EMBL" id="JABUKG010000005">
    <property type="protein sequence ID" value="MBY6320436.1"/>
    <property type="molecule type" value="Genomic_DNA"/>
</dbReference>
<dbReference type="InterPro" id="IPR023009">
    <property type="entry name" value="Tyrosine_recombinase_XerC/XerD"/>
</dbReference>
<dbReference type="InterPro" id="IPR013762">
    <property type="entry name" value="Integrase-like_cat_sf"/>
</dbReference>
<evidence type="ECO:0000256" key="6">
    <source>
        <dbReference type="ARBA" id="ARBA00023125"/>
    </source>
</evidence>
<evidence type="ECO:0000259" key="12">
    <source>
        <dbReference type="PROSITE" id="PS51900"/>
    </source>
</evidence>
<keyword evidence="5 9" id="KW-0229">DNA integration</keyword>
<dbReference type="EMBL" id="FOJN01000015">
    <property type="protein sequence ID" value="SFA60448.1"/>
    <property type="molecule type" value="Genomic_DNA"/>
</dbReference>
<dbReference type="Proteomes" id="UP000182054">
    <property type="component" value="Unassembled WGS sequence"/>
</dbReference>
<feature type="active site" evidence="9">
    <location>
        <position position="268"/>
    </location>
</feature>
<dbReference type="GO" id="GO:0051301">
    <property type="term" value="P:cell division"/>
    <property type="evidence" value="ECO:0007669"/>
    <property type="project" value="UniProtKB-KW"/>
</dbReference>
<dbReference type="Pfam" id="PF00589">
    <property type="entry name" value="Phage_integrase"/>
    <property type="match status" value="1"/>
</dbReference>
<evidence type="ECO:0000256" key="5">
    <source>
        <dbReference type="ARBA" id="ARBA00022908"/>
    </source>
</evidence>
<evidence type="ECO:0000256" key="4">
    <source>
        <dbReference type="ARBA" id="ARBA00022829"/>
    </source>
</evidence>
<evidence type="ECO:0000313" key="14">
    <source>
        <dbReference type="EMBL" id="SFA60448.1"/>
    </source>
</evidence>
<dbReference type="SUPFAM" id="SSF56349">
    <property type="entry name" value="DNA breaking-rejoining enzymes"/>
    <property type="match status" value="1"/>
</dbReference>
<gene>
    <name evidence="9" type="primary">xerC</name>
    <name evidence="13" type="ORF">HQ605_06370</name>
    <name evidence="14" type="ORF">SAMN05444374_11566</name>
</gene>
<feature type="active site" evidence="9">
    <location>
        <position position="170"/>
    </location>
</feature>
<evidence type="ECO:0000256" key="3">
    <source>
        <dbReference type="ARBA" id="ARBA00022618"/>
    </source>
</evidence>
<accession>A0A1I0U8Q7</accession>
<sequence>MAAPKRDSARGRETSRPPRPESRLLARFADHLTYRRGRSAHTVRAYLSDVESLFAFLDADPDGDLDEVVTRRALRAWLADVSRRSARTTVARRVSSVRTFTSWLAESEVIATDPGASLAAPAAHRTLPGVLRAGEAAEALSAAALGAEQQDPLALRDHLIVELLYATGIRVGELCGLDVDDVDRDRRVIRVLGKGDRERVVPFGVPAERALSAWVENGRPALANPRSGGALLLGARGGRLDQRQARTVVHRVLDAVPGAPDLGPHGLRHSAATHLLEGGADLRVVQELLGHASLATTQLYTHVSVDRLRAVHDRAHPRA</sequence>
<evidence type="ECO:0000256" key="10">
    <source>
        <dbReference type="SAM" id="MobiDB-lite"/>
    </source>
</evidence>
<dbReference type="GO" id="GO:0003677">
    <property type="term" value="F:DNA binding"/>
    <property type="evidence" value="ECO:0007669"/>
    <property type="project" value="UniProtKB-UniRule"/>
</dbReference>
<dbReference type="InterPro" id="IPR044068">
    <property type="entry name" value="CB"/>
</dbReference>
<keyword evidence="8 9" id="KW-0131">Cell cycle</keyword>
<dbReference type="Proteomes" id="UP001520140">
    <property type="component" value="Unassembled WGS sequence"/>
</dbReference>
<feature type="active site" description="O-(3'-phospho-DNA)-tyrosine intermediate" evidence="9">
    <location>
        <position position="300"/>
    </location>
</feature>
<evidence type="ECO:0000256" key="9">
    <source>
        <dbReference type="HAMAP-Rule" id="MF_01808"/>
    </source>
</evidence>
<dbReference type="GO" id="GO:0007059">
    <property type="term" value="P:chromosome segregation"/>
    <property type="evidence" value="ECO:0007669"/>
    <property type="project" value="UniProtKB-UniRule"/>
</dbReference>
<keyword evidence="4 9" id="KW-0159">Chromosome partition</keyword>
<evidence type="ECO:0000256" key="2">
    <source>
        <dbReference type="ARBA" id="ARBA00022490"/>
    </source>
</evidence>
<proteinExistence type="inferred from homology"/>
<comment type="subcellular location">
    <subcellularLocation>
        <location evidence="1 9">Cytoplasm</location>
    </subcellularLocation>
</comment>
<reference evidence="14 15" key="1">
    <citation type="submission" date="2016-10" db="EMBL/GenBank/DDBJ databases">
        <authorList>
            <person name="de Groot N.N."/>
        </authorList>
    </citation>
    <scope>NUCLEOTIDE SEQUENCE [LARGE SCALE GENOMIC DNA]</scope>
    <source>
        <strain evidence="14 15">DSM 44908</strain>
    </source>
</reference>
<dbReference type="Gene3D" id="1.10.150.130">
    <property type="match status" value="1"/>
</dbReference>
<keyword evidence="16" id="KW-1185">Reference proteome</keyword>
<feature type="active site" evidence="9">
    <location>
        <position position="194"/>
    </location>
</feature>
<dbReference type="InterPro" id="IPR011010">
    <property type="entry name" value="DNA_brk_join_enz"/>
</dbReference>
<comment type="similarity">
    <text evidence="9">Belongs to the 'phage' integrase family. XerC subfamily.</text>
</comment>
<feature type="domain" description="Core-binding (CB)" evidence="12">
    <location>
        <begin position="19"/>
        <end position="105"/>
    </location>
</feature>
<feature type="active site" evidence="9">
    <location>
        <position position="265"/>
    </location>
</feature>
<organism evidence="14 15">
    <name type="scientific">Rhodococcoides kroppenstedtii</name>
    <dbReference type="NCBI Taxonomy" id="293050"/>
    <lineage>
        <taxon>Bacteria</taxon>
        <taxon>Bacillati</taxon>
        <taxon>Actinomycetota</taxon>
        <taxon>Actinomycetes</taxon>
        <taxon>Mycobacteriales</taxon>
        <taxon>Nocardiaceae</taxon>
        <taxon>Rhodococcoides</taxon>
    </lineage>
</organism>
<evidence type="ECO:0000256" key="1">
    <source>
        <dbReference type="ARBA" id="ARBA00004496"/>
    </source>
</evidence>
<evidence type="ECO:0000256" key="7">
    <source>
        <dbReference type="ARBA" id="ARBA00023172"/>
    </source>
</evidence>
<dbReference type="PANTHER" id="PTHR30349">
    <property type="entry name" value="PHAGE INTEGRASE-RELATED"/>
    <property type="match status" value="1"/>
</dbReference>
<dbReference type="InterPro" id="IPR004107">
    <property type="entry name" value="Integrase_SAM-like_N"/>
</dbReference>
<dbReference type="GO" id="GO:0005737">
    <property type="term" value="C:cytoplasm"/>
    <property type="evidence" value="ECO:0007669"/>
    <property type="project" value="UniProtKB-SubCell"/>
</dbReference>
<evidence type="ECO:0000259" key="11">
    <source>
        <dbReference type="PROSITE" id="PS51898"/>
    </source>
</evidence>
<dbReference type="Pfam" id="PF02899">
    <property type="entry name" value="Phage_int_SAM_1"/>
    <property type="match status" value="1"/>
</dbReference>
<protein>
    <recommendedName>
        <fullName evidence="9">Tyrosine recombinase XerC</fullName>
    </recommendedName>
</protein>
<dbReference type="InterPro" id="IPR010998">
    <property type="entry name" value="Integrase_recombinase_N"/>
</dbReference>
<evidence type="ECO:0000256" key="8">
    <source>
        <dbReference type="ARBA" id="ARBA00023306"/>
    </source>
</evidence>
<reference evidence="13 16" key="2">
    <citation type="submission" date="2020-06" db="EMBL/GenBank/DDBJ databases">
        <title>Taxonomy, biology and ecology of Rhodococcus bacteria occurring in California pistachio and other woody hosts as revealed by genome sequence analyses.</title>
        <authorList>
            <person name="Gai Y."/>
            <person name="Riely B."/>
        </authorList>
    </citation>
    <scope>NUCLEOTIDE SEQUENCE [LARGE SCALE GENOMIC DNA]</scope>
    <source>
        <strain evidence="13 16">BP-284</strain>
    </source>
</reference>
<evidence type="ECO:0000313" key="13">
    <source>
        <dbReference type="EMBL" id="MBY6320436.1"/>
    </source>
</evidence>
<dbReference type="PANTHER" id="PTHR30349:SF77">
    <property type="entry name" value="TYROSINE RECOMBINASE XERC"/>
    <property type="match status" value="1"/>
</dbReference>
<dbReference type="InterPro" id="IPR050090">
    <property type="entry name" value="Tyrosine_recombinase_XerCD"/>
</dbReference>
<keyword evidence="6 9" id="KW-0238">DNA-binding</keyword>
<keyword evidence="7 9" id="KW-0233">DNA recombination</keyword>
<dbReference type="InterPro" id="IPR002104">
    <property type="entry name" value="Integrase_catalytic"/>
</dbReference>
<keyword evidence="3 9" id="KW-0132">Cell division</keyword>
<keyword evidence="2 9" id="KW-0963">Cytoplasm</keyword>
<comment type="function">
    <text evidence="9">Site-specific tyrosine recombinase, which acts by catalyzing the cutting and rejoining of the recombining DNA molecules. The XerC-XerD complex is essential to convert dimers of the bacterial chromosome into monomers to permit their segregation at cell division. It also contributes to the segregational stability of plasmids.</text>
</comment>